<keyword evidence="2" id="KW-0812">Transmembrane</keyword>
<keyword evidence="2" id="KW-0472">Membrane</keyword>
<evidence type="ECO:0000313" key="4">
    <source>
        <dbReference type="EMBL" id="PRY42287.1"/>
    </source>
</evidence>
<accession>A0A2T0T9D9</accession>
<keyword evidence="4" id="KW-0808">Transferase</keyword>
<dbReference type="RefSeq" id="WP_106187713.1">
    <property type="nucleotide sequence ID" value="NZ_PVTF01000004.1"/>
</dbReference>
<dbReference type="PROSITE" id="PS50011">
    <property type="entry name" value="PROTEIN_KINASE_DOM"/>
    <property type="match status" value="1"/>
</dbReference>
<keyword evidence="1" id="KW-0175">Coiled coil</keyword>
<dbReference type="OrthoDB" id="9795390at2"/>
<dbReference type="EMBL" id="PVTF01000004">
    <property type="protein sequence ID" value="PRY42287.1"/>
    <property type="molecule type" value="Genomic_DNA"/>
</dbReference>
<evidence type="ECO:0000256" key="2">
    <source>
        <dbReference type="SAM" id="Phobius"/>
    </source>
</evidence>
<evidence type="ECO:0000313" key="5">
    <source>
        <dbReference type="Proteomes" id="UP000239494"/>
    </source>
</evidence>
<sequence length="701" mass="76906">MATARFPSGAAYVEALQNTALCFDDPELKGARVELDKLQRPRAISGNFASVFSVTAANGRRYAIKCFTREVADQEVRYRAVSDHLAKLDHRWKVGFTYLPHGIMVEGRRYPILKMDWVEATSLTRWLDEHVHDSAAVARLADRFAELVGELEWAGIAHGDLQHGNLLVVGDGSLRLVDYDGMFVPALAGAGAAEIGHRNYQSPSRTQSDFDATIDRFSSWVIYLSLVAVAAEPALWGQLREEGGEYLLLTEDDFTDPDGSSRFSILLNHVAPEVRALVGHVQALVGIPPNLLPELKPIPVDSLSTRSAFHQPTISGLPAWMVDHVPEADPVPDKHFTQRGPVVWSATLLLVAFVVGAVLMGALAVVTPVAAAGFGAVGVVLWLADLAVLYLRGPEARAAKQARTQRDEARQARVAADVELGVATRRSDELVNAAKEIAETGRKRRQTIQATHGSELAVLNQEHSKHLAMLAGERTGISNQLRQELAQALLAAQAEHVRSKLAKIEIAASGLDGFGDKLIGSLQDAGIVTAADFDGVGYMVNGQFQNRIAQFHLTSGYSVRVPGIGEVKANRLEEWRREQERIARLTQPIRLGDGQLRVIEARFRTQMLQLGTTEQQAQAAAQQRKTLLNQRLTRDLAALDVSQRTATAQAAQEQSRHLPVLRKAQAGAERARHQYELAEQEARAQRTITYPRFVLFSLTGR</sequence>
<keyword evidence="4" id="KW-0418">Kinase</keyword>
<dbReference type="Gene3D" id="1.10.510.10">
    <property type="entry name" value="Transferase(Phosphotransferase) domain 1"/>
    <property type="match status" value="1"/>
</dbReference>
<feature type="transmembrane region" description="Helical" evidence="2">
    <location>
        <begin position="369"/>
        <end position="391"/>
    </location>
</feature>
<dbReference type="GO" id="GO:0004672">
    <property type="term" value="F:protein kinase activity"/>
    <property type="evidence" value="ECO:0007669"/>
    <property type="project" value="InterPro"/>
</dbReference>
<keyword evidence="5" id="KW-1185">Reference proteome</keyword>
<organism evidence="4 5">
    <name type="scientific">Umezawaea tangerina</name>
    <dbReference type="NCBI Taxonomy" id="84725"/>
    <lineage>
        <taxon>Bacteria</taxon>
        <taxon>Bacillati</taxon>
        <taxon>Actinomycetota</taxon>
        <taxon>Actinomycetes</taxon>
        <taxon>Pseudonocardiales</taxon>
        <taxon>Pseudonocardiaceae</taxon>
        <taxon>Umezawaea</taxon>
    </lineage>
</organism>
<feature type="domain" description="Protein kinase" evidence="3">
    <location>
        <begin position="37"/>
        <end position="291"/>
    </location>
</feature>
<evidence type="ECO:0000256" key="1">
    <source>
        <dbReference type="SAM" id="Coils"/>
    </source>
</evidence>
<comment type="caution">
    <text evidence="4">The sequence shown here is derived from an EMBL/GenBank/DDBJ whole genome shotgun (WGS) entry which is preliminary data.</text>
</comment>
<dbReference type="SUPFAM" id="SSF56112">
    <property type="entry name" value="Protein kinase-like (PK-like)"/>
    <property type="match status" value="1"/>
</dbReference>
<dbReference type="GO" id="GO:0005524">
    <property type="term" value="F:ATP binding"/>
    <property type="evidence" value="ECO:0007669"/>
    <property type="project" value="InterPro"/>
</dbReference>
<reference evidence="4 5" key="1">
    <citation type="submission" date="2018-03" db="EMBL/GenBank/DDBJ databases">
        <title>Genomic Encyclopedia of Archaeal and Bacterial Type Strains, Phase II (KMG-II): from individual species to whole genera.</title>
        <authorList>
            <person name="Goeker M."/>
        </authorList>
    </citation>
    <scope>NUCLEOTIDE SEQUENCE [LARGE SCALE GENOMIC DNA]</scope>
    <source>
        <strain evidence="4 5">DSM 44720</strain>
    </source>
</reference>
<protein>
    <submittedName>
        <fullName evidence="4">Protein kinase-like protein</fullName>
    </submittedName>
</protein>
<dbReference type="AlphaFoldDB" id="A0A2T0T9D9"/>
<evidence type="ECO:0000259" key="3">
    <source>
        <dbReference type="PROSITE" id="PS50011"/>
    </source>
</evidence>
<dbReference type="InterPro" id="IPR000719">
    <property type="entry name" value="Prot_kinase_dom"/>
</dbReference>
<dbReference type="InterPro" id="IPR011009">
    <property type="entry name" value="Kinase-like_dom_sf"/>
</dbReference>
<proteinExistence type="predicted"/>
<name>A0A2T0T9D9_9PSEU</name>
<gene>
    <name evidence="4" type="ORF">CLV43_104117</name>
</gene>
<keyword evidence="2" id="KW-1133">Transmembrane helix</keyword>
<feature type="coiled-coil region" evidence="1">
    <location>
        <begin position="661"/>
        <end position="688"/>
    </location>
</feature>
<feature type="transmembrane region" description="Helical" evidence="2">
    <location>
        <begin position="342"/>
        <end position="363"/>
    </location>
</feature>
<dbReference type="Proteomes" id="UP000239494">
    <property type="component" value="Unassembled WGS sequence"/>
</dbReference>